<dbReference type="InterPro" id="IPR050923">
    <property type="entry name" value="Cell_Proc_Reg/RNA_Proc"/>
</dbReference>
<sequence>MVPFACLYVEKGEPYHAGSCLLLDTEETVIGRTSQQAVPEVAFLNAFVSRRHLLIRNVEGKAVLYDLGSKHGTHIGGTPLEPHTPYELQDSDVIRLAGGMVSLRFSYQVTEMTLELDIHSLQTVNLGDLRIDREKRVAYVEGDVITMSDKEWRLFLMLYDQAGTLVTFEAVKRAVWSERSTADDGLPDVGNDELSSLVYRIRKKLHESRYTIQTVRGTGFVFEPRE</sequence>
<feature type="domain" description="OmpR/PhoB-type" evidence="6">
    <location>
        <begin position="121"/>
        <end position="224"/>
    </location>
</feature>
<evidence type="ECO:0000256" key="1">
    <source>
        <dbReference type="ARBA" id="ARBA00023015"/>
    </source>
</evidence>
<evidence type="ECO:0000259" key="6">
    <source>
        <dbReference type="PROSITE" id="PS51755"/>
    </source>
</evidence>
<dbReference type="SUPFAM" id="SSF49879">
    <property type="entry name" value="SMAD/FHA domain"/>
    <property type="match status" value="1"/>
</dbReference>
<evidence type="ECO:0000256" key="2">
    <source>
        <dbReference type="ARBA" id="ARBA00023125"/>
    </source>
</evidence>
<evidence type="ECO:0000259" key="5">
    <source>
        <dbReference type="PROSITE" id="PS50006"/>
    </source>
</evidence>
<dbReference type="Pfam" id="PF00498">
    <property type="entry name" value="FHA"/>
    <property type="match status" value="1"/>
</dbReference>
<dbReference type="Gene3D" id="2.60.200.20">
    <property type="match status" value="1"/>
</dbReference>
<evidence type="ECO:0000256" key="3">
    <source>
        <dbReference type="ARBA" id="ARBA00023163"/>
    </source>
</evidence>
<dbReference type="Pfam" id="PF00486">
    <property type="entry name" value="Trans_reg_C"/>
    <property type="match status" value="1"/>
</dbReference>
<protein>
    <submittedName>
        <fullName evidence="7">Transcriptional regulator</fullName>
    </submittedName>
</protein>
<feature type="DNA-binding region" description="OmpR/PhoB-type" evidence="4">
    <location>
        <begin position="121"/>
        <end position="224"/>
    </location>
</feature>
<dbReference type="InterPro" id="IPR036388">
    <property type="entry name" value="WH-like_DNA-bd_sf"/>
</dbReference>
<dbReference type="Proteomes" id="UP000245634">
    <property type="component" value="Unassembled WGS sequence"/>
</dbReference>
<dbReference type="CDD" id="cd00060">
    <property type="entry name" value="FHA"/>
    <property type="match status" value="1"/>
</dbReference>
<keyword evidence="2 4" id="KW-0238">DNA-binding</keyword>
<keyword evidence="1" id="KW-0805">Transcription regulation</keyword>
<name>A0A316DAJ1_9BACL</name>
<dbReference type="AlphaFoldDB" id="A0A316DAJ1"/>
<accession>A0A316DAJ1</accession>
<dbReference type="SMART" id="SM00862">
    <property type="entry name" value="Trans_reg_C"/>
    <property type="match status" value="1"/>
</dbReference>
<organism evidence="7 8">
    <name type="scientific">Tumebacillus permanentifrigoris</name>
    <dbReference type="NCBI Taxonomy" id="378543"/>
    <lineage>
        <taxon>Bacteria</taxon>
        <taxon>Bacillati</taxon>
        <taxon>Bacillota</taxon>
        <taxon>Bacilli</taxon>
        <taxon>Bacillales</taxon>
        <taxon>Alicyclobacillaceae</taxon>
        <taxon>Tumebacillus</taxon>
    </lineage>
</organism>
<dbReference type="InterPro" id="IPR001867">
    <property type="entry name" value="OmpR/PhoB-type_DNA-bd"/>
</dbReference>
<dbReference type="PROSITE" id="PS50006">
    <property type="entry name" value="FHA_DOMAIN"/>
    <property type="match status" value="1"/>
</dbReference>
<dbReference type="CDD" id="cd00383">
    <property type="entry name" value="trans_reg_C"/>
    <property type="match status" value="1"/>
</dbReference>
<evidence type="ECO:0000313" key="8">
    <source>
        <dbReference type="Proteomes" id="UP000245634"/>
    </source>
</evidence>
<feature type="domain" description="FHA" evidence="5">
    <location>
        <begin position="28"/>
        <end position="80"/>
    </location>
</feature>
<dbReference type="GO" id="GO:0006355">
    <property type="term" value="P:regulation of DNA-templated transcription"/>
    <property type="evidence" value="ECO:0007669"/>
    <property type="project" value="InterPro"/>
</dbReference>
<evidence type="ECO:0000256" key="4">
    <source>
        <dbReference type="PROSITE-ProRule" id="PRU01091"/>
    </source>
</evidence>
<dbReference type="InterPro" id="IPR000253">
    <property type="entry name" value="FHA_dom"/>
</dbReference>
<dbReference type="SMART" id="SM00240">
    <property type="entry name" value="FHA"/>
    <property type="match status" value="1"/>
</dbReference>
<reference evidence="7 8" key="1">
    <citation type="submission" date="2018-05" db="EMBL/GenBank/DDBJ databases">
        <title>Genomic Encyclopedia of Type Strains, Phase IV (KMG-IV): sequencing the most valuable type-strain genomes for metagenomic binning, comparative biology and taxonomic classification.</title>
        <authorList>
            <person name="Goeker M."/>
        </authorList>
    </citation>
    <scope>NUCLEOTIDE SEQUENCE [LARGE SCALE GENOMIC DNA]</scope>
    <source>
        <strain evidence="7 8">DSM 18773</strain>
    </source>
</reference>
<dbReference type="InterPro" id="IPR016032">
    <property type="entry name" value="Sig_transdc_resp-reg_C-effctor"/>
</dbReference>
<dbReference type="PROSITE" id="PS51755">
    <property type="entry name" value="OMPR_PHOB"/>
    <property type="match status" value="1"/>
</dbReference>
<comment type="caution">
    <text evidence="7">The sequence shown here is derived from an EMBL/GenBank/DDBJ whole genome shotgun (WGS) entry which is preliminary data.</text>
</comment>
<dbReference type="GO" id="GO:0003677">
    <property type="term" value="F:DNA binding"/>
    <property type="evidence" value="ECO:0007669"/>
    <property type="project" value="UniProtKB-UniRule"/>
</dbReference>
<keyword evidence="8" id="KW-1185">Reference proteome</keyword>
<keyword evidence="3" id="KW-0804">Transcription</keyword>
<evidence type="ECO:0000313" key="7">
    <source>
        <dbReference type="EMBL" id="PWK13832.1"/>
    </source>
</evidence>
<dbReference type="InterPro" id="IPR008984">
    <property type="entry name" value="SMAD_FHA_dom_sf"/>
</dbReference>
<gene>
    <name evidence="7" type="ORF">C7459_106112</name>
</gene>
<dbReference type="EMBL" id="QGGL01000006">
    <property type="protein sequence ID" value="PWK13832.1"/>
    <property type="molecule type" value="Genomic_DNA"/>
</dbReference>
<proteinExistence type="predicted"/>
<dbReference type="PANTHER" id="PTHR23308">
    <property type="entry name" value="NUCLEAR INHIBITOR OF PROTEIN PHOSPHATASE-1"/>
    <property type="match status" value="1"/>
</dbReference>
<dbReference type="RefSeq" id="WP_245884458.1">
    <property type="nucleotide sequence ID" value="NZ_QGGL01000006.1"/>
</dbReference>
<dbReference type="Gene3D" id="1.10.10.10">
    <property type="entry name" value="Winged helix-like DNA-binding domain superfamily/Winged helix DNA-binding domain"/>
    <property type="match status" value="1"/>
</dbReference>
<dbReference type="SUPFAM" id="SSF46894">
    <property type="entry name" value="C-terminal effector domain of the bipartite response regulators"/>
    <property type="match status" value="1"/>
</dbReference>
<dbReference type="GO" id="GO:0000160">
    <property type="term" value="P:phosphorelay signal transduction system"/>
    <property type="evidence" value="ECO:0007669"/>
    <property type="project" value="InterPro"/>
</dbReference>